<evidence type="ECO:0000259" key="8">
    <source>
        <dbReference type="Pfam" id="PF16916"/>
    </source>
</evidence>
<dbReference type="InterPro" id="IPR050291">
    <property type="entry name" value="CDF_Transporter"/>
</dbReference>
<dbReference type="Pfam" id="PF01545">
    <property type="entry name" value="Cation_efflux"/>
    <property type="match status" value="1"/>
</dbReference>
<proteinExistence type="inferred from homology"/>
<evidence type="ECO:0000256" key="5">
    <source>
        <dbReference type="ARBA" id="ARBA00022989"/>
    </source>
</evidence>
<dbReference type="Gene3D" id="1.20.1510.10">
    <property type="entry name" value="Cation efflux protein transmembrane domain"/>
    <property type="match status" value="1"/>
</dbReference>
<evidence type="ECO:0000256" key="3">
    <source>
        <dbReference type="ARBA" id="ARBA00022448"/>
    </source>
</evidence>
<dbReference type="GO" id="GO:0008324">
    <property type="term" value="F:monoatomic cation transmembrane transporter activity"/>
    <property type="evidence" value="ECO:0007669"/>
    <property type="project" value="InterPro"/>
</dbReference>
<dbReference type="PANTHER" id="PTHR43840:SF50">
    <property type="entry name" value="MANGANESE EFFLUX SYSTEM PROTEIN MNES"/>
    <property type="match status" value="1"/>
</dbReference>
<protein>
    <submittedName>
        <fullName evidence="9">Cation transporter</fullName>
    </submittedName>
</protein>
<comment type="subcellular location">
    <subcellularLocation>
        <location evidence="1">Membrane</location>
        <topology evidence="1">Multi-pass membrane protein</topology>
    </subcellularLocation>
</comment>
<dbReference type="Proteomes" id="UP000306409">
    <property type="component" value="Chromosome"/>
</dbReference>
<dbReference type="PANTHER" id="PTHR43840">
    <property type="entry name" value="MITOCHONDRIAL METAL TRANSPORTER 1-RELATED"/>
    <property type="match status" value="1"/>
</dbReference>
<dbReference type="Gene3D" id="3.30.70.1350">
    <property type="entry name" value="Cation efflux protein, cytoplasmic domain"/>
    <property type="match status" value="1"/>
</dbReference>
<dbReference type="InterPro" id="IPR002524">
    <property type="entry name" value="Cation_efflux"/>
</dbReference>
<dbReference type="InterPro" id="IPR058533">
    <property type="entry name" value="Cation_efflux_TM"/>
</dbReference>
<sequence length="394" mass="43913">MTNILIRLFIKDYKNIDNPIVRENYGKFASIIGIVTNLLLFIIKIIAGLIFSSISIVADAVNNLSDSASSVVTLIGFKISGKPADEKHPYGHARMEYISGLIVSFIIIFLGLQLIISSIDKIREPQTAEFSLLSVAILIIAIVIKLWQCIFYRNMGKKINSMTLVATSVDSRNDILSTSAVLAAALITRLTGFNLDGYMGALVAILIIISGIKLVSDTISPLLGMAPTKELVDRIYEKILSYDNIIGLHDLTVHSYGAYKCFASVHCEVSADQDIMVSHDIIDNIERDFLTDEGIHMVIHLDPVVTNDEKTNELKELVKGIILDISPEISMHDFRVVWGISHSNLIFDIVTPYNTRLNDEELKNLISDKLKDIDEKYRTIITVDHNYVPNSKDC</sequence>
<dbReference type="SUPFAM" id="SSF161111">
    <property type="entry name" value="Cation efflux protein transmembrane domain-like"/>
    <property type="match status" value="1"/>
</dbReference>
<evidence type="ECO:0000313" key="10">
    <source>
        <dbReference type="Proteomes" id="UP000306409"/>
    </source>
</evidence>
<evidence type="ECO:0000313" key="9">
    <source>
        <dbReference type="EMBL" id="QNU65792.1"/>
    </source>
</evidence>
<dbReference type="SUPFAM" id="SSF160240">
    <property type="entry name" value="Cation efflux protein cytoplasmic domain-like"/>
    <property type="match status" value="1"/>
</dbReference>
<keyword evidence="3" id="KW-0813">Transport</keyword>
<keyword evidence="5" id="KW-1133">Transmembrane helix</keyword>
<dbReference type="FunFam" id="1.20.1510.10:FF:000006">
    <property type="entry name" value="Divalent cation efflux transporter"/>
    <property type="match status" value="1"/>
</dbReference>
<dbReference type="RefSeq" id="WP_137697837.1">
    <property type="nucleotide sequence ID" value="NZ_CP061336.1"/>
</dbReference>
<accession>A0A4U7JDS1</accession>
<dbReference type="InterPro" id="IPR036837">
    <property type="entry name" value="Cation_efflux_CTD_sf"/>
</dbReference>
<dbReference type="InterPro" id="IPR027469">
    <property type="entry name" value="Cation_efflux_TMD_sf"/>
</dbReference>
<evidence type="ECO:0000256" key="2">
    <source>
        <dbReference type="ARBA" id="ARBA00008114"/>
    </source>
</evidence>
<keyword evidence="6" id="KW-0472">Membrane</keyword>
<keyword evidence="4" id="KW-0812">Transmembrane</keyword>
<reference evidence="9 10" key="1">
    <citation type="submission" date="2020-09" db="EMBL/GenBank/DDBJ databases">
        <title>Characterization and genome sequencing of Ruminiclostridium sp. nov. MA18.</title>
        <authorList>
            <person name="Rettenmaier R."/>
            <person name="Kowollik M.-L."/>
            <person name="Liebl W."/>
            <person name="Zverlov V."/>
        </authorList>
    </citation>
    <scope>NUCLEOTIDE SEQUENCE [LARGE SCALE GENOMIC DNA]</scope>
    <source>
        <strain evidence="9 10">MA18</strain>
    </source>
</reference>
<evidence type="ECO:0000256" key="6">
    <source>
        <dbReference type="ARBA" id="ARBA00023136"/>
    </source>
</evidence>
<feature type="domain" description="Cation efflux protein cytoplasmic" evidence="8">
    <location>
        <begin position="227"/>
        <end position="303"/>
    </location>
</feature>
<dbReference type="EMBL" id="CP061336">
    <property type="protein sequence ID" value="QNU65792.1"/>
    <property type="molecule type" value="Genomic_DNA"/>
</dbReference>
<dbReference type="OrthoDB" id="9806522at2"/>
<feature type="domain" description="Cation efflux protein transmembrane" evidence="7">
    <location>
        <begin position="31"/>
        <end position="223"/>
    </location>
</feature>
<dbReference type="Pfam" id="PF16916">
    <property type="entry name" value="ZT_dimer"/>
    <property type="match status" value="1"/>
</dbReference>
<gene>
    <name evidence="9" type="ORF">EHE19_012865</name>
</gene>
<dbReference type="NCBIfam" id="TIGR01297">
    <property type="entry name" value="CDF"/>
    <property type="match status" value="1"/>
</dbReference>
<evidence type="ECO:0000256" key="4">
    <source>
        <dbReference type="ARBA" id="ARBA00022692"/>
    </source>
</evidence>
<dbReference type="GO" id="GO:0016020">
    <property type="term" value="C:membrane"/>
    <property type="evidence" value="ECO:0007669"/>
    <property type="project" value="UniProtKB-SubCell"/>
</dbReference>
<name>A0A4U7JDS1_9FIRM</name>
<dbReference type="AlphaFoldDB" id="A0A4U7JDS1"/>
<evidence type="ECO:0000256" key="1">
    <source>
        <dbReference type="ARBA" id="ARBA00004141"/>
    </source>
</evidence>
<organism evidence="9 10">
    <name type="scientific">Ruminiclostridium herbifermentans</name>
    <dbReference type="NCBI Taxonomy" id="2488810"/>
    <lineage>
        <taxon>Bacteria</taxon>
        <taxon>Bacillati</taxon>
        <taxon>Bacillota</taxon>
        <taxon>Clostridia</taxon>
        <taxon>Eubacteriales</taxon>
        <taxon>Oscillospiraceae</taxon>
        <taxon>Ruminiclostridium</taxon>
    </lineage>
</organism>
<dbReference type="KEGG" id="rher:EHE19_012865"/>
<evidence type="ECO:0000259" key="7">
    <source>
        <dbReference type="Pfam" id="PF01545"/>
    </source>
</evidence>
<comment type="similarity">
    <text evidence="2">Belongs to the cation diffusion facilitator (CDF) transporter (TC 2.A.4) family.</text>
</comment>
<dbReference type="InterPro" id="IPR027470">
    <property type="entry name" value="Cation_efflux_CTD"/>
</dbReference>
<keyword evidence="10" id="KW-1185">Reference proteome</keyword>